<proteinExistence type="inferred from homology"/>
<evidence type="ECO:0000256" key="2">
    <source>
        <dbReference type="ARBA" id="ARBA00005677"/>
    </source>
</evidence>
<comment type="subcellular location">
    <subcellularLocation>
        <location evidence="1">Mitochondrion</location>
    </subcellularLocation>
</comment>
<dbReference type="Pfam" id="PF05046">
    <property type="entry name" value="Img2"/>
    <property type="match status" value="1"/>
</dbReference>
<dbReference type="Gene3D" id="3.30.780.10">
    <property type="entry name" value="SUI1-like domain"/>
    <property type="match status" value="1"/>
</dbReference>
<dbReference type="PANTHER" id="PTHR13477:SF0">
    <property type="entry name" value="LARGE RIBOSOMAL SUBUNIT PROTEIN ML49"/>
    <property type="match status" value="1"/>
</dbReference>
<evidence type="ECO:0000256" key="4">
    <source>
        <dbReference type="ARBA" id="ARBA00023128"/>
    </source>
</evidence>
<comment type="similarity">
    <text evidence="2">Belongs to the mitochondrion-specific ribosomal protein mL49 family.</text>
</comment>
<evidence type="ECO:0000256" key="7">
    <source>
        <dbReference type="SAM" id="MobiDB-lite"/>
    </source>
</evidence>
<dbReference type="InterPro" id="IPR007740">
    <property type="entry name" value="Ribosomal_mL49"/>
</dbReference>
<reference evidence="8 9" key="1">
    <citation type="submission" date="2015-09" db="EMBL/GenBank/DDBJ databases">
        <title>Host preference determinants of Valsa canker pathogens revealed by comparative genomics.</title>
        <authorList>
            <person name="Yin Z."/>
            <person name="Huang L."/>
        </authorList>
    </citation>
    <scope>NUCLEOTIDE SEQUENCE [LARGE SCALE GENOMIC DNA]</scope>
    <source>
        <strain evidence="8 9">SXYLt</strain>
    </source>
</reference>
<keyword evidence="9" id="KW-1185">Reference proteome</keyword>
<dbReference type="PANTHER" id="PTHR13477">
    <property type="entry name" value="MITOCHONDRIAL 39S RIBOSOMAL PROTEIN L49"/>
    <property type="match status" value="1"/>
</dbReference>
<evidence type="ECO:0000313" key="9">
    <source>
        <dbReference type="Proteomes" id="UP000285146"/>
    </source>
</evidence>
<keyword evidence="5" id="KW-0687">Ribonucleoprotein</keyword>
<dbReference type="GO" id="GO:0005762">
    <property type="term" value="C:mitochondrial large ribosomal subunit"/>
    <property type="evidence" value="ECO:0007669"/>
    <property type="project" value="TreeGrafter"/>
</dbReference>
<dbReference type="FunCoup" id="A0A423WZ00">
    <property type="interactions" value="108"/>
</dbReference>
<dbReference type="InParanoid" id="A0A423WZ00"/>
<protein>
    <recommendedName>
        <fullName evidence="6">Large ribosomal subunit protein mL49</fullName>
    </recommendedName>
</protein>
<evidence type="ECO:0000256" key="5">
    <source>
        <dbReference type="ARBA" id="ARBA00023274"/>
    </source>
</evidence>
<feature type="region of interest" description="Disordered" evidence="7">
    <location>
        <begin position="37"/>
        <end position="63"/>
    </location>
</feature>
<keyword evidence="4" id="KW-0496">Mitochondrion</keyword>
<dbReference type="GO" id="GO:0003735">
    <property type="term" value="F:structural constituent of ribosome"/>
    <property type="evidence" value="ECO:0007669"/>
    <property type="project" value="InterPro"/>
</dbReference>
<feature type="compositionally biased region" description="Low complexity" evidence="7">
    <location>
        <begin position="52"/>
        <end position="62"/>
    </location>
</feature>
<evidence type="ECO:0000256" key="3">
    <source>
        <dbReference type="ARBA" id="ARBA00022980"/>
    </source>
</evidence>
<dbReference type="EMBL" id="LKEB01000033">
    <property type="protein sequence ID" value="ROW08749.1"/>
    <property type="molecule type" value="Genomic_DNA"/>
</dbReference>
<evidence type="ECO:0000256" key="1">
    <source>
        <dbReference type="ARBA" id="ARBA00004173"/>
    </source>
</evidence>
<evidence type="ECO:0000256" key="6">
    <source>
        <dbReference type="ARBA" id="ARBA00035191"/>
    </source>
</evidence>
<sequence>MIRQIPLRMTATVAPSRLLFRPSSSFFTTTTTRFLTTETTQQSSTPPPPTPASSTPAAPAQPRQLSYLVERTASRNLSVYNDTRSGGSKKETVIKKVVGDVHALRSEITNELGFPKDTVKINPVTGHIKIKGFHADKVSKWLLARGF</sequence>
<dbReference type="OrthoDB" id="19439at2759"/>
<dbReference type="Proteomes" id="UP000285146">
    <property type="component" value="Unassembled WGS sequence"/>
</dbReference>
<comment type="caution">
    <text evidence="8">The sequence shown here is derived from an EMBL/GenBank/DDBJ whole genome shotgun (WGS) entry which is preliminary data.</text>
</comment>
<dbReference type="AlphaFoldDB" id="A0A423WZ00"/>
<gene>
    <name evidence="8" type="ORF">VPNG_06381</name>
</gene>
<organism evidence="8 9">
    <name type="scientific">Cytospora leucostoma</name>
    <dbReference type="NCBI Taxonomy" id="1230097"/>
    <lineage>
        <taxon>Eukaryota</taxon>
        <taxon>Fungi</taxon>
        <taxon>Dikarya</taxon>
        <taxon>Ascomycota</taxon>
        <taxon>Pezizomycotina</taxon>
        <taxon>Sordariomycetes</taxon>
        <taxon>Sordariomycetidae</taxon>
        <taxon>Diaporthales</taxon>
        <taxon>Cytosporaceae</taxon>
        <taxon>Cytospora</taxon>
    </lineage>
</organism>
<accession>A0A423WZ00</accession>
<keyword evidence="3" id="KW-0689">Ribosomal protein</keyword>
<name>A0A423WZ00_9PEZI</name>
<dbReference type="STRING" id="1230097.A0A423WZ00"/>
<evidence type="ECO:0000313" key="8">
    <source>
        <dbReference type="EMBL" id="ROW08749.1"/>
    </source>
</evidence>
<dbReference type="GO" id="GO:0006412">
    <property type="term" value="P:translation"/>
    <property type="evidence" value="ECO:0007669"/>
    <property type="project" value="InterPro"/>
</dbReference>